<comment type="caution">
    <text evidence="2">The sequence shown here is derived from an EMBL/GenBank/DDBJ whole genome shotgun (WGS) entry which is preliminary data.</text>
</comment>
<reference evidence="2" key="1">
    <citation type="submission" date="2023-06" db="EMBL/GenBank/DDBJ databases">
        <authorList>
            <consortium name="Lawrence Berkeley National Laboratory"/>
            <person name="Ahrendt S."/>
            <person name="Sahu N."/>
            <person name="Indic B."/>
            <person name="Wong-Bajracharya J."/>
            <person name="Merenyi Z."/>
            <person name="Ke H.-M."/>
            <person name="Monk M."/>
            <person name="Kocsube S."/>
            <person name="Drula E."/>
            <person name="Lipzen A."/>
            <person name="Balint B."/>
            <person name="Henrissat B."/>
            <person name="Andreopoulos B."/>
            <person name="Martin F.M."/>
            <person name="Harder C.B."/>
            <person name="Rigling D."/>
            <person name="Ford K.L."/>
            <person name="Foster G.D."/>
            <person name="Pangilinan J."/>
            <person name="Papanicolaou A."/>
            <person name="Barry K."/>
            <person name="LaButti K."/>
            <person name="Viragh M."/>
            <person name="Koriabine M."/>
            <person name="Yan M."/>
            <person name="Riley R."/>
            <person name="Champramary S."/>
            <person name="Plett K.L."/>
            <person name="Tsai I.J."/>
            <person name="Slot J."/>
            <person name="Sipos G."/>
            <person name="Plett J."/>
            <person name="Nagy L.G."/>
            <person name="Grigoriev I.V."/>
        </authorList>
    </citation>
    <scope>NUCLEOTIDE SEQUENCE</scope>
    <source>
        <strain evidence="2">HWK02</strain>
    </source>
</reference>
<dbReference type="PANTHER" id="PTHR48104">
    <property type="entry name" value="METACASPASE-4"/>
    <property type="match status" value="1"/>
</dbReference>
<dbReference type="Proteomes" id="UP001175228">
    <property type="component" value="Unassembled WGS sequence"/>
</dbReference>
<dbReference type="EMBL" id="JAUEPU010000173">
    <property type="protein sequence ID" value="KAK0474341.1"/>
    <property type="molecule type" value="Genomic_DNA"/>
</dbReference>
<accession>A0AA39T9N8</accession>
<proteinExistence type="inferred from homology"/>
<sequence>LRGCVSDVEKMKGFLTANLEVPEDHIHSLISTQPSGRSINVTSDLPGRLVDTYTCYFGLDPWILHGDNIIVYFLGHGSSYFCADYYTDEIENAGCIEAICPVDHAPRSHSFRGSIPDISDREFNTILVEISRTKGHHITCTLDCCYSSGGTC</sequence>
<evidence type="ECO:0000256" key="1">
    <source>
        <dbReference type="ARBA" id="ARBA00009005"/>
    </source>
</evidence>
<organism evidence="2 3">
    <name type="scientific">Armillaria luteobubalina</name>
    <dbReference type="NCBI Taxonomy" id="153913"/>
    <lineage>
        <taxon>Eukaryota</taxon>
        <taxon>Fungi</taxon>
        <taxon>Dikarya</taxon>
        <taxon>Basidiomycota</taxon>
        <taxon>Agaricomycotina</taxon>
        <taxon>Agaricomycetes</taxon>
        <taxon>Agaricomycetidae</taxon>
        <taxon>Agaricales</taxon>
        <taxon>Marasmiineae</taxon>
        <taxon>Physalacriaceae</taxon>
        <taxon>Armillaria</taxon>
    </lineage>
</organism>
<dbReference type="GO" id="GO:0006508">
    <property type="term" value="P:proteolysis"/>
    <property type="evidence" value="ECO:0007669"/>
    <property type="project" value="TreeGrafter"/>
</dbReference>
<dbReference type="GO" id="GO:0005737">
    <property type="term" value="C:cytoplasm"/>
    <property type="evidence" value="ECO:0007669"/>
    <property type="project" value="TreeGrafter"/>
</dbReference>
<feature type="non-terminal residue" evidence="2">
    <location>
        <position position="152"/>
    </location>
</feature>
<protein>
    <submittedName>
        <fullName evidence="2">Uncharacterized protein</fullName>
    </submittedName>
</protein>
<evidence type="ECO:0000313" key="3">
    <source>
        <dbReference type="Proteomes" id="UP001175228"/>
    </source>
</evidence>
<dbReference type="Gene3D" id="3.40.50.1460">
    <property type="match status" value="1"/>
</dbReference>
<keyword evidence="3" id="KW-1185">Reference proteome</keyword>
<evidence type="ECO:0000313" key="2">
    <source>
        <dbReference type="EMBL" id="KAK0474341.1"/>
    </source>
</evidence>
<dbReference type="GO" id="GO:0004197">
    <property type="term" value="F:cysteine-type endopeptidase activity"/>
    <property type="evidence" value="ECO:0007669"/>
    <property type="project" value="TreeGrafter"/>
</dbReference>
<dbReference type="PANTHER" id="PTHR48104:SF30">
    <property type="entry name" value="METACASPASE-1"/>
    <property type="match status" value="1"/>
</dbReference>
<name>A0AA39T9N8_9AGAR</name>
<dbReference type="InterPro" id="IPR050452">
    <property type="entry name" value="Metacaspase"/>
</dbReference>
<comment type="similarity">
    <text evidence="1">Belongs to the peptidase C14B family.</text>
</comment>
<gene>
    <name evidence="2" type="ORF">EDD18DRAFT_1090743</name>
</gene>
<dbReference type="AlphaFoldDB" id="A0AA39T9N8"/>